<comment type="subcellular location">
    <subcellularLocation>
        <location evidence="2">Cytoplasm</location>
    </subcellularLocation>
</comment>
<dbReference type="InterPro" id="IPR049943">
    <property type="entry name" value="Ser_HO-MeTrfase-like"/>
</dbReference>
<dbReference type="GO" id="GO:0005829">
    <property type="term" value="C:cytosol"/>
    <property type="evidence" value="ECO:0007669"/>
    <property type="project" value="TreeGrafter"/>
</dbReference>
<evidence type="ECO:0000256" key="6">
    <source>
        <dbReference type="ARBA" id="ARBA00022563"/>
    </source>
</evidence>
<dbReference type="EMBL" id="UINC01076295">
    <property type="protein sequence ID" value="SVC15325.1"/>
    <property type="molecule type" value="Genomic_DNA"/>
</dbReference>
<dbReference type="NCBIfam" id="NF000586">
    <property type="entry name" value="PRK00011.1"/>
    <property type="match status" value="1"/>
</dbReference>
<dbReference type="GO" id="GO:0004372">
    <property type="term" value="F:glycine hydroxymethyltransferase activity"/>
    <property type="evidence" value="ECO:0007669"/>
    <property type="project" value="InterPro"/>
</dbReference>
<keyword evidence="7" id="KW-0808">Transferase</keyword>
<comment type="cofactor">
    <cofactor evidence="1">
        <name>pyridoxal 5'-phosphate</name>
        <dbReference type="ChEBI" id="CHEBI:597326"/>
    </cofactor>
</comment>
<dbReference type="AlphaFoldDB" id="A0A382JUJ7"/>
<reference evidence="10" key="1">
    <citation type="submission" date="2018-05" db="EMBL/GenBank/DDBJ databases">
        <authorList>
            <person name="Lanie J.A."/>
            <person name="Ng W.-L."/>
            <person name="Kazmierczak K.M."/>
            <person name="Andrzejewski T.M."/>
            <person name="Davidsen T.M."/>
            <person name="Wayne K.J."/>
            <person name="Tettelin H."/>
            <person name="Glass J.I."/>
            <person name="Rusch D."/>
            <person name="Podicherti R."/>
            <person name="Tsui H.-C.T."/>
            <person name="Winkler M.E."/>
        </authorList>
    </citation>
    <scope>NUCLEOTIDE SEQUENCE</scope>
</reference>
<evidence type="ECO:0000256" key="3">
    <source>
        <dbReference type="ARBA" id="ARBA00006376"/>
    </source>
</evidence>
<feature type="domain" description="Serine hydroxymethyltransferase-like" evidence="9">
    <location>
        <begin position="14"/>
        <end position="310"/>
    </location>
</feature>
<dbReference type="PANTHER" id="PTHR11680">
    <property type="entry name" value="SERINE HYDROXYMETHYLTRANSFERASE"/>
    <property type="match status" value="1"/>
</dbReference>
<dbReference type="GO" id="GO:0030170">
    <property type="term" value="F:pyridoxal phosphate binding"/>
    <property type="evidence" value="ECO:0007669"/>
    <property type="project" value="InterPro"/>
</dbReference>
<dbReference type="Pfam" id="PF00464">
    <property type="entry name" value="SHMT"/>
    <property type="match status" value="1"/>
</dbReference>
<dbReference type="PANTHER" id="PTHR11680:SF35">
    <property type="entry name" value="SERINE HYDROXYMETHYLTRANSFERASE 1"/>
    <property type="match status" value="1"/>
</dbReference>
<evidence type="ECO:0000256" key="1">
    <source>
        <dbReference type="ARBA" id="ARBA00001933"/>
    </source>
</evidence>
<proteinExistence type="inferred from homology"/>
<evidence type="ECO:0000313" key="10">
    <source>
        <dbReference type="EMBL" id="SVC15325.1"/>
    </source>
</evidence>
<keyword evidence="6" id="KW-0554">One-carbon metabolism</keyword>
<dbReference type="CDD" id="cd00378">
    <property type="entry name" value="SHMT"/>
    <property type="match status" value="1"/>
</dbReference>
<dbReference type="Gene3D" id="3.40.640.10">
    <property type="entry name" value="Type I PLP-dependent aspartate aminotransferase-like (Major domain)"/>
    <property type="match status" value="1"/>
</dbReference>
<evidence type="ECO:0000256" key="8">
    <source>
        <dbReference type="ARBA" id="ARBA00022898"/>
    </source>
</evidence>
<protein>
    <recommendedName>
        <fullName evidence="9">Serine hydroxymethyltransferase-like domain-containing protein</fullName>
    </recommendedName>
</protein>
<accession>A0A382JUJ7</accession>
<evidence type="ECO:0000256" key="2">
    <source>
        <dbReference type="ARBA" id="ARBA00004496"/>
    </source>
</evidence>
<evidence type="ECO:0000259" key="9">
    <source>
        <dbReference type="Pfam" id="PF00464"/>
    </source>
</evidence>
<dbReference type="GO" id="GO:0035999">
    <property type="term" value="P:tetrahydrofolate interconversion"/>
    <property type="evidence" value="ECO:0007669"/>
    <property type="project" value="InterPro"/>
</dbReference>
<organism evidence="10">
    <name type="scientific">marine metagenome</name>
    <dbReference type="NCBI Taxonomy" id="408172"/>
    <lineage>
        <taxon>unclassified sequences</taxon>
        <taxon>metagenomes</taxon>
        <taxon>ecological metagenomes</taxon>
    </lineage>
</organism>
<dbReference type="GO" id="GO:0019264">
    <property type="term" value="P:glycine biosynthetic process from serine"/>
    <property type="evidence" value="ECO:0007669"/>
    <property type="project" value="InterPro"/>
</dbReference>
<dbReference type="InterPro" id="IPR001085">
    <property type="entry name" value="Ser_HO-MeTrfase"/>
</dbReference>
<comment type="similarity">
    <text evidence="3">Belongs to the SHMT family.</text>
</comment>
<keyword evidence="5" id="KW-0963">Cytoplasm</keyword>
<evidence type="ECO:0000256" key="5">
    <source>
        <dbReference type="ARBA" id="ARBA00022490"/>
    </source>
</evidence>
<sequence length="311" mass="33625">MSPASKIAPETLLQKDPEVAHAIQKEIDRQQNSLVLIASENHASQAVMDASATVLSNKYAEGYPGRRYYGGCEYVDIVETIAIDRVKKLFEAEHANVQAHSGTQANMAAYTALIQPNDTIMGMRLDHGGHLSHGSPVNFTGKTYNIVSYGVDPETELIDFNQVEELAREHRPKVIVAGFSAYSRVVEWAKFRDIADSVDAILLVDMAHIAGLIAGGAHPSPVPHAQMVTSTTHKSLRGPRGAFILTEGKYQPAIDRSVFPVNQGGPFMAAIAAKAVCFGEALQPGFSQYANRVVENARKLATTLANGGMRI</sequence>
<evidence type="ECO:0000256" key="7">
    <source>
        <dbReference type="ARBA" id="ARBA00022679"/>
    </source>
</evidence>
<evidence type="ECO:0000256" key="4">
    <source>
        <dbReference type="ARBA" id="ARBA00011738"/>
    </source>
</evidence>
<dbReference type="PROSITE" id="PS00096">
    <property type="entry name" value="SHMT"/>
    <property type="match status" value="1"/>
</dbReference>
<keyword evidence="8" id="KW-0663">Pyridoxal phosphate</keyword>
<dbReference type="SUPFAM" id="SSF53383">
    <property type="entry name" value="PLP-dependent transferases"/>
    <property type="match status" value="1"/>
</dbReference>
<dbReference type="InterPro" id="IPR015421">
    <property type="entry name" value="PyrdxlP-dep_Trfase_major"/>
</dbReference>
<dbReference type="InterPro" id="IPR019798">
    <property type="entry name" value="Ser_HO-MeTrfase_PLP_BS"/>
</dbReference>
<name>A0A382JUJ7_9ZZZZ</name>
<comment type="subunit">
    <text evidence="4">Homodimer.</text>
</comment>
<dbReference type="InterPro" id="IPR015424">
    <property type="entry name" value="PyrdxlP-dep_Trfase"/>
</dbReference>
<dbReference type="InterPro" id="IPR039429">
    <property type="entry name" value="SHMT-like_dom"/>
</dbReference>
<dbReference type="FunFam" id="3.40.640.10:FF:000001">
    <property type="entry name" value="Serine hydroxymethyltransferase"/>
    <property type="match status" value="1"/>
</dbReference>
<feature type="non-terminal residue" evidence="10">
    <location>
        <position position="311"/>
    </location>
</feature>
<gene>
    <name evidence="10" type="ORF">METZ01_LOCUS268179</name>
</gene>